<dbReference type="Gene3D" id="3.40.50.410">
    <property type="entry name" value="von Willebrand factor, type A domain"/>
    <property type="match status" value="1"/>
</dbReference>
<dbReference type="InterPro" id="IPR003582">
    <property type="entry name" value="ShKT_dom"/>
</dbReference>
<dbReference type="PANTHER" id="PTHR24020:SF84">
    <property type="entry name" value="VWFA DOMAIN-CONTAINING PROTEIN"/>
    <property type="match status" value="1"/>
</dbReference>
<accession>A0AAE0T8A0</accession>
<feature type="domain" description="VWFA" evidence="1">
    <location>
        <begin position="59"/>
        <end position="235"/>
    </location>
</feature>
<dbReference type="EMBL" id="JAEAOA010001918">
    <property type="protein sequence ID" value="KAK3605645.1"/>
    <property type="molecule type" value="Genomic_DNA"/>
</dbReference>
<evidence type="ECO:0000313" key="2">
    <source>
        <dbReference type="EMBL" id="KAK3605645.1"/>
    </source>
</evidence>
<dbReference type="Pfam" id="PF01549">
    <property type="entry name" value="ShK"/>
    <property type="match status" value="3"/>
</dbReference>
<protein>
    <recommendedName>
        <fullName evidence="1">VWFA domain-containing protein</fullName>
    </recommendedName>
</protein>
<dbReference type="InterPro" id="IPR036465">
    <property type="entry name" value="vWFA_dom_sf"/>
</dbReference>
<evidence type="ECO:0000313" key="3">
    <source>
        <dbReference type="Proteomes" id="UP001195483"/>
    </source>
</evidence>
<dbReference type="PANTHER" id="PTHR24020">
    <property type="entry name" value="COLLAGEN ALPHA"/>
    <property type="match status" value="1"/>
</dbReference>
<dbReference type="AlphaFoldDB" id="A0AAE0T8A0"/>
<dbReference type="Pfam" id="PF00092">
    <property type="entry name" value="VWA"/>
    <property type="match status" value="1"/>
</dbReference>
<dbReference type="SUPFAM" id="SSF53300">
    <property type="entry name" value="vWA-like"/>
    <property type="match status" value="1"/>
</dbReference>
<dbReference type="CDD" id="cd01450">
    <property type="entry name" value="vWFA_subfamily_ECM"/>
    <property type="match status" value="1"/>
</dbReference>
<reference evidence="2" key="2">
    <citation type="journal article" date="2021" name="Genome Biol. Evol.">
        <title>Developing a high-quality reference genome for a parasitic bivalve with doubly uniparental inheritance (Bivalvia: Unionida).</title>
        <authorList>
            <person name="Smith C.H."/>
        </authorList>
    </citation>
    <scope>NUCLEOTIDE SEQUENCE</scope>
    <source>
        <strain evidence="2">CHS0354</strain>
        <tissue evidence="2">Mantle</tissue>
    </source>
</reference>
<dbReference type="PRINTS" id="PR00453">
    <property type="entry name" value="VWFADOMAIN"/>
</dbReference>
<dbReference type="InterPro" id="IPR050525">
    <property type="entry name" value="ECM_Assembly_Org"/>
</dbReference>
<keyword evidence="3" id="KW-1185">Reference proteome</keyword>
<proteinExistence type="predicted"/>
<sequence>MAKMGSSSVLQFLIIFLLGITSSGFLLTTFLTANPTTDQMHATPASKNTSGGCIAKIADVMFVLDSSSSVGATNFIKMKLFVKQIIRFFNVDFNYTRIGVMTFSNEPKIWFGLEAYGTEKEIFKAIDNITYLEGGTYTEHALETLRLEGFAHERAGDMAPNIAIVITDGFSHYPEATQIQAEGLRRNGVTLFAVGIGNSTDKTELEGIASTNDVGQKLAYHVDTFDGLRSLESVVAYDTCDVKLNETWLINTTMETVPMTDATVSCRDLIPNCDGYGRDVCSDYEPWARKNCPYFCRMCAGVTYTVPPCQDKVKCSEYGTYVCTKLSMFMWAKENCPVYCGMCSNTTMPPAAFTTTPTTATTTFGCHDVGICKDGSCNVVDYAKDNCQKSCGYCNASFSCPKWNLPSDCTLESVDHNCCPLPKCPYPVQYEITKITT</sequence>
<organism evidence="2 3">
    <name type="scientific">Potamilus streckersoni</name>
    <dbReference type="NCBI Taxonomy" id="2493646"/>
    <lineage>
        <taxon>Eukaryota</taxon>
        <taxon>Metazoa</taxon>
        <taxon>Spiralia</taxon>
        <taxon>Lophotrochozoa</taxon>
        <taxon>Mollusca</taxon>
        <taxon>Bivalvia</taxon>
        <taxon>Autobranchia</taxon>
        <taxon>Heteroconchia</taxon>
        <taxon>Palaeoheterodonta</taxon>
        <taxon>Unionida</taxon>
        <taxon>Unionoidea</taxon>
        <taxon>Unionidae</taxon>
        <taxon>Ambleminae</taxon>
        <taxon>Lampsilini</taxon>
        <taxon>Potamilus</taxon>
    </lineage>
</organism>
<evidence type="ECO:0000259" key="1">
    <source>
        <dbReference type="PROSITE" id="PS50234"/>
    </source>
</evidence>
<gene>
    <name evidence="2" type="ORF">CHS0354_032597</name>
</gene>
<dbReference type="SMART" id="SM00327">
    <property type="entry name" value="VWA"/>
    <property type="match status" value="1"/>
</dbReference>
<dbReference type="Proteomes" id="UP001195483">
    <property type="component" value="Unassembled WGS sequence"/>
</dbReference>
<dbReference type="PROSITE" id="PS50234">
    <property type="entry name" value="VWFA"/>
    <property type="match status" value="1"/>
</dbReference>
<dbReference type="SMART" id="SM00254">
    <property type="entry name" value="ShKT"/>
    <property type="match status" value="3"/>
</dbReference>
<dbReference type="InterPro" id="IPR002035">
    <property type="entry name" value="VWF_A"/>
</dbReference>
<comment type="caution">
    <text evidence="2">The sequence shown here is derived from an EMBL/GenBank/DDBJ whole genome shotgun (WGS) entry which is preliminary data.</text>
</comment>
<reference evidence="2" key="3">
    <citation type="submission" date="2023-05" db="EMBL/GenBank/DDBJ databases">
        <authorList>
            <person name="Smith C.H."/>
        </authorList>
    </citation>
    <scope>NUCLEOTIDE SEQUENCE</scope>
    <source>
        <strain evidence="2">CHS0354</strain>
        <tissue evidence="2">Mantle</tissue>
    </source>
</reference>
<name>A0AAE0T8A0_9BIVA</name>
<reference evidence="2" key="1">
    <citation type="journal article" date="2021" name="Genome Biol. Evol.">
        <title>A High-Quality Reference Genome for a Parasitic Bivalve with Doubly Uniparental Inheritance (Bivalvia: Unionida).</title>
        <authorList>
            <person name="Smith C.H."/>
        </authorList>
    </citation>
    <scope>NUCLEOTIDE SEQUENCE</scope>
    <source>
        <strain evidence="2">CHS0354</strain>
    </source>
</reference>